<protein>
    <submittedName>
        <fullName evidence="2">Uncharacterized protein</fullName>
    </submittedName>
</protein>
<feature type="compositionally biased region" description="Basic and acidic residues" evidence="1">
    <location>
        <begin position="192"/>
        <end position="204"/>
    </location>
</feature>
<feature type="compositionally biased region" description="Basic residues" evidence="1">
    <location>
        <begin position="30"/>
        <end position="47"/>
    </location>
</feature>
<gene>
    <name evidence="2" type="ORF">AVDCRST_MAG12-3478</name>
</gene>
<feature type="compositionally biased region" description="Gly residues" evidence="1">
    <location>
        <begin position="51"/>
        <end position="60"/>
    </location>
</feature>
<sequence>EFRLGQGRPARSHHPQRRARRGQGDARLRREPHRPAGHRHHRPRHDRGRAGGEIPGGGLRNRGRGRRGGVDRRRGTPGAVYRAEDRAGAASRRNHRPDPRPGRAGRRGASLLPRAALVGASRPAGAFLRARPRVAPRRGRSVQRGAVVAKGQPPGRGCRRRARVTGGWRQRLAQLEDDRLRAHPLPGQKRRGPPDGHGVRKDGGRGAPLGASAHGGGGRPDRPPPRARPGGMARPANCRWKAPSPQEIFEAHRNAPFLAPVHAPV</sequence>
<reference evidence="2" key="1">
    <citation type="submission" date="2020-02" db="EMBL/GenBank/DDBJ databases">
        <authorList>
            <person name="Meier V. D."/>
        </authorList>
    </citation>
    <scope>NUCLEOTIDE SEQUENCE</scope>
    <source>
        <strain evidence="2">AVDCRST_MAG12</strain>
    </source>
</reference>
<feature type="compositionally biased region" description="Basic residues" evidence="1">
    <location>
        <begin position="130"/>
        <end position="141"/>
    </location>
</feature>
<feature type="region of interest" description="Disordered" evidence="1">
    <location>
        <begin position="129"/>
        <end position="245"/>
    </location>
</feature>
<feature type="compositionally biased region" description="Basic residues" evidence="1">
    <location>
        <begin position="10"/>
        <end position="21"/>
    </location>
</feature>
<dbReference type="EMBL" id="CADCVK010000492">
    <property type="protein sequence ID" value="CAA9516026.1"/>
    <property type="molecule type" value="Genomic_DNA"/>
</dbReference>
<feature type="non-terminal residue" evidence="2">
    <location>
        <position position="1"/>
    </location>
</feature>
<dbReference type="AlphaFoldDB" id="A0A6J4T8C8"/>
<feature type="region of interest" description="Disordered" evidence="1">
    <location>
        <begin position="1"/>
        <end position="110"/>
    </location>
</feature>
<proteinExistence type="predicted"/>
<accession>A0A6J4T8C8</accession>
<evidence type="ECO:0000313" key="2">
    <source>
        <dbReference type="EMBL" id="CAA9516026.1"/>
    </source>
</evidence>
<name>A0A6J4T8C8_9ACTN</name>
<evidence type="ECO:0000256" key="1">
    <source>
        <dbReference type="SAM" id="MobiDB-lite"/>
    </source>
</evidence>
<feature type="non-terminal residue" evidence="2">
    <location>
        <position position="265"/>
    </location>
</feature>
<organism evidence="2">
    <name type="scientific">uncultured Rubrobacteraceae bacterium</name>
    <dbReference type="NCBI Taxonomy" id="349277"/>
    <lineage>
        <taxon>Bacteria</taxon>
        <taxon>Bacillati</taxon>
        <taxon>Actinomycetota</taxon>
        <taxon>Rubrobacteria</taxon>
        <taxon>Rubrobacterales</taxon>
        <taxon>Rubrobacteraceae</taxon>
        <taxon>environmental samples</taxon>
    </lineage>
</organism>